<keyword evidence="1" id="KW-0813">Transport</keyword>
<dbReference type="Pfam" id="PF12399">
    <property type="entry name" value="BCA_ABC_TP_C"/>
    <property type="match status" value="1"/>
</dbReference>
<dbReference type="PROSITE" id="PS50893">
    <property type="entry name" value="ABC_TRANSPORTER_2"/>
    <property type="match status" value="1"/>
</dbReference>
<dbReference type="InterPro" id="IPR003439">
    <property type="entry name" value="ABC_transporter-like_ATP-bd"/>
</dbReference>
<keyword evidence="3" id="KW-0067">ATP-binding</keyword>
<gene>
    <name evidence="5" type="ORF">UFOPK3001_00907</name>
    <name evidence="6" type="ORF">UFOPK3954_00538</name>
</gene>
<feature type="domain" description="ABC transporter" evidence="4">
    <location>
        <begin position="4"/>
        <end position="239"/>
    </location>
</feature>
<dbReference type="GO" id="GO:0005886">
    <property type="term" value="C:plasma membrane"/>
    <property type="evidence" value="ECO:0007669"/>
    <property type="project" value="TreeGrafter"/>
</dbReference>
<reference evidence="5" key="1">
    <citation type="submission" date="2020-05" db="EMBL/GenBank/DDBJ databases">
        <authorList>
            <person name="Chiriac C."/>
            <person name="Salcher M."/>
            <person name="Ghai R."/>
            <person name="Kavagutti S V."/>
        </authorList>
    </citation>
    <scope>NUCLEOTIDE SEQUENCE</scope>
</reference>
<dbReference type="GO" id="GO:0016887">
    <property type="term" value="F:ATP hydrolysis activity"/>
    <property type="evidence" value="ECO:0007669"/>
    <property type="project" value="InterPro"/>
</dbReference>
<evidence type="ECO:0000256" key="3">
    <source>
        <dbReference type="ARBA" id="ARBA00022840"/>
    </source>
</evidence>
<proteinExistence type="predicted"/>
<dbReference type="CDD" id="cd03219">
    <property type="entry name" value="ABC_Mj1267_LivG_branched"/>
    <property type="match status" value="1"/>
</dbReference>
<protein>
    <submittedName>
        <fullName evidence="5">Unannotated protein</fullName>
    </submittedName>
</protein>
<evidence type="ECO:0000259" key="4">
    <source>
        <dbReference type="PROSITE" id="PS50893"/>
    </source>
</evidence>
<dbReference type="InterPro" id="IPR051120">
    <property type="entry name" value="ABC_AA/LPS_Transport"/>
</dbReference>
<name>A0A6J6XXA3_9ZZZZ</name>
<evidence type="ECO:0000256" key="1">
    <source>
        <dbReference type="ARBA" id="ARBA00022448"/>
    </source>
</evidence>
<dbReference type="EMBL" id="CAFAAJ010000046">
    <property type="protein sequence ID" value="CAB4800214.1"/>
    <property type="molecule type" value="Genomic_DNA"/>
</dbReference>
<keyword evidence="2" id="KW-0547">Nucleotide-binding</keyword>
<dbReference type="EMBL" id="CAFBON010000038">
    <property type="protein sequence ID" value="CAB4980944.1"/>
    <property type="molecule type" value="Genomic_DNA"/>
</dbReference>
<dbReference type="AlphaFoldDB" id="A0A6J6XXA3"/>
<evidence type="ECO:0000256" key="2">
    <source>
        <dbReference type="ARBA" id="ARBA00022741"/>
    </source>
</evidence>
<dbReference type="SMART" id="SM00382">
    <property type="entry name" value="AAA"/>
    <property type="match status" value="1"/>
</dbReference>
<dbReference type="GO" id="GO:0005524">
    <property type="term" value="F:ATP binding"/>
    <property type="evidence" value="ECO:0007669"/>
    <property type="project" value="UniProtKB-KW"/>
</dbReference>
<dbReference type="InterPro" id="IPR027417">
    <property type="entry name" value="P-loop_NTPase"/>
</dbReference>
<evidence type="ECO:0000313" key="6">
    <source>
        <dbReference type="EMBL" id="CAB4980944.1"/>
    </source>
</evidence>
<dbReference type="PANTHER" id="PTHR45772">
    <property type="entry name" value="CONSERVED COMPONENT OF ABC TRANSPORTER FOR NATURAL AMINO ACIDS-RELATED"/>
    <property type="match status" value="1"/>
</dbReference>
<evidence type="ECO:0000313" key="5">
    <source>
        <dbReference type="EMBL" id="CAB4800214.1"/>
    </source>
</evidence>
<dbReference type="InterPro" id="IPR032823">
    <property type="entry name" value="BCA_ABC_TP_C"/>
</dbReference>
<dbReference type="InterPro" id="IPR003593">
    <property type="entry name" value="AAA+_ATPase"/>
</dbReference>
<accession>A0A6J6XXA3</accession>
<sequence>MRVLEATDVSVRFGGITALDGASLAVEPGGITGLIGPNGAGKTTMFDVLTGLTPVDSGRVVVDGRNVTRVAPHRRARLGVARTFQRLELFGGLTVLENVECAAGMALGVRGRAAAARRIAGPLVARVGLGPVAHVRAGLLPTGQARLVEVARALATHPKVLLLDEPASGQSDTEREQFARLLRELAQDGLGILLVEHDMDLVMSVCEYLVVLNFGRVIAAGSPADVRRDPSVMSAYLGSGAPHG</sequence>
<dbReference type="Gene3D" id="3.40.50.300">
    <property type="entry name" value="P-loop containing nucleotide triphosphate hydrolases"/>
    <property type="match status" value="1"/>
</dbReference>
<organism evidence="5">
    <name type="scientific">freshwater metagenome</name>
    <dbReference type="NCBI Taxonomy" id="449393"/>
    <lineage>
        <taxon>unclassified sequences</taxon>
        <taxon>metagenomes</taxon>
        <taxon>ecological metagenomes</taxon>
    </lineage>
</organism>
<dbReference type="Pfam" id="PF00005">
    <property type="entry name" value="ABC_tran"/>
    <property type="match status" value="1"/>
</dbReference>
<dbReference type="SUPFAM" id="SSF52540">
    <property type="entry name" value="P-loop containing nucleoside triphosphate hydrolases"/>
    <property type="match status" value="1"/>
</dbReference>